<dbReference type="InterPro" id="IPR015797">
    <property type="entry name" value="NUDIX_hydrolase-like_dom_sf"/>
</dbReference>
<dbReference type="Pfam" id="PF00293">
    <property type="entry name" value="NUDIX"/>
    <property type="match status" value="1"/>
</dbReference>
<dbReference type="InterPro" id="IPR020084">
    <property type="entry name" value="NUDIX_hydrolase_CS"/>
</dbReference>
<keyword evidence="1 3" id="KW-0378">Hydrolase</keyword>
<dbReference type="InterPro" id="IPR000086">
    <property type="entry name" value="NUDIX_hydrolase_dom"/>
</dbReference>
<gene>
    <name evidence="3" type="ORF">SAMN04487995_0743</name>
</gene>
<evidence type="ECO:0000259" key="2">
    <source>
        <dbReference type="PROSITE" id="PS51462"/>
    </source>
</evidence>
<dbReference type="AlphaFoldDB" id="A0A1H6QUR0"/>
<accession>A0A1H6QUR0</accession>
<sequence>MAKQSAGILVYRKRDGIEVFLIHPGGPFFARKDDGVWSVPKGEFEPDEDPLHAAKREFEEETGHKVSGDFTPLLPVKQKGGKIVRVWAIEGDVDAESIVSNTFQLAWPPRSNKIQTFPEVDKAAWFHLDIAREKINAGQISLLDQLGILLG</sequence>
<dbReference type="PANTHER" id="PTHR21340">
    <property type="entry name" value="DIADENOSINE 5,5-P1,P4-TETRAPHOSPHATE PYROPHOSPHOHYDROLASE MUTT"/>
    <property type="match status" value="1"/>
</dbReference>
<dbReference type="InterPro" id="IPR051325">
    <property type="entry name" value="Nudix_hydrolase_domain"/>
</dbReference>
<dbReference type="EMBL" id="FNXY01000001">
    <property type="protein sequence ID" value="SEI43927.1"/>
    <property type="molecule type" value="Genomic_DNA"/>
</dbReference>
<dbReference type="Proteomes" id="UP000199532">
    <property type="component" value="Unassembled WGS sequence"/>
</dbReference>
<reference evidence="3 4" key="1">
    <citation type="submission" date="2016-10" db="EMBL/GenBank/DDBJ databases">
        <authorList>
            <person name="de Groot N.N."/>
        </authorList>
    </citation>
    <scope>NUCLEOTIDE SEQUENCE [LARGE SCALE GENOMIC DNA]</scope>
    <source>
        <strain evidence="3 4">DSM 19938</strain>
    </source>
</reference>
<feature type="domain" description="Nudix hydrolase" evidence="2">
    <location>
        <begin position="1"/>
        <end position="148"/>
    </location>
</feature>
<proteinExistence type="predicted"/>
<dbReference type="OrthoDB" id="954553at2"/>
<protein>
    <submittedName>
        <fullName evidence="3">Predicted NTP pyrophosphohydrolase, NUDIX family</fullName>
    </submittedName>
</protein>
<dbReference type="STRING" id="408657.SAMN04487995_0743"/>
<name>A0A1H6QUR0_9BACT</name>
<dbReference type="GO" id="GO:0006167">
    <property type="term" value="P:AMP biosynthetic process"/>
    <property type="evidence" value="ECO:0007669"/>
    <property type="project" value="TreeGrafter"/>
</dbReference>
<organism evidence="3 4">
    <name type="scientific">Dyadobacter koreensis</name>
    <dbReference type="NCBI Taxonomy" id="408657"/>
    <lineage>
        <taxon>Bacteria</taxon>
        <taxon>Pseudomonadati</taxon>
        <taxon>Bacteroidota</taxon>
        <taxon>Cytophagia</taxon>
        <taxon>Cytophagales</taxon>
        <taxon>Spirosomataceae</taxon>
        <taxon>Dyadobacter</taxon>
    </lineage>
</organism>
<dbReference type="RefSeq" id="WP_090332013.1">
    <property type="nucleotide sequence ID" value="NZ_FNXY01000001.1"/>
</dbReference>
<dbReference type="SUPFAM" id="SSF55811">
    <property type="entry name" value="Nudix"/>
    <property type="match status" value="1"/>
</dbReference>
<dbReference type="CDD" id="cd04662">
    <property type="entry name" value="NUDIX_Hydrolase"/>
    <property type="match status" value="1"/>
</dbReference>
<evidence type="ECO:0000313" key="3">
    <source>
        <dbReference type="EMBL" id="SEI43927.1"/>
    </source>
</evidence>
<dbReference type="GO" id="GO:0006754">
    <property type="term" value="P:ATP biosynthetic process"/>
    <property type="evidence" value="ECO:0007669"/>
    <property type="project" value="TreeGrafter"/>
</dbReference>
<keyword evidence="4" id="KW-1185">Reference proteome</keyword>
<dbReference type="PROSITE" id="PS00893">
    <property type="entry name" value="NUDIX_BOX"/>
    <property type="match status" value="1"/>
</dbReference>
<dbReference type="GO" id="GO:0004081">
    <property type="term" value="F:bis(5'-nucleosyl)-tetraphosphatase (asymmetrical) activity"/>
    <property type="evidence" value="ECO:0007669"/>
    <property type="project" value="TreeGrafter"/>
</dbReference>
<evidence type="ECO:0000256" key="1">
    <source>
        <dbReference type="ARBA" id="ARBA00022801"/>
    </source>
</evidence>
<dbReference type="PANTHER" id="PTHR21340:SF7">
    <property type="entry name" value="NUDIX HYDROLASE DOMAIN-CONTAINING PROTEIN"/>
    <property type="match status" value="1"/>
</dbReference>
<dbReference type="PROSITE" id="PS51462">
    <property type="entry name" value="NUDIX"/>
    <property type="match status" value="1"/>
</dbReference>
<evidence type="ECO:0000313" key="4">
    <source>
        <dbReference type="Proteomes" id="UP000199532"/>
    </source>
</evidence>
<dbReference type="Gene3D" id="3.90.79.10">
    <property type="entry name" value="Nucleoside Triphosphate Pyrophosphohydrolase"/>
    <property type="match status" value="1"/>
</dbReference>